<name>A0A2X3ADN7_CLOPF</name>
<sequence>MNNLEKMKNRLETFYCPNEFEIYVGCKKPCKQSDMKKCWGKVFEKYDLLVSEEPIYKFYCCGLHFAFKKKEC</sequence>
<evidence type="ECO:0000313" key="2">
    <source>
        <dbReference type="Proteomes" id="UP000249986"/>
    </source>
</evidence>
<reference evidence="1 2" key="1">
    <citation type="submission" date="2018-06" db="EMBL/GenBank/DDBJ databases">
        <authorList>
            <consortium name="Pathogen Informatics"/>
            <person name="Doyle S."/>
        </authorList>
    </citation>
    <scope>NUCLEOTIDE SEQUENCE [LARGE SCALE GENOMIC DNA]</scope>
    <source>
        <strain evidence="1 2">NCTC10719</strain>
    </source>
</reference>
<evidence type="ECO:0000313" key="1">
    <source>
        <dbReference type="EMBL" id="SQB60290.1"/>
    </source>
</evidence>
<dbReference type="EMBL" id="UAWG01000012">
    <property type="protein sequence ID" value="SQB60290.1"/>
    <property type="molecule type" value="Genomic_DNA"/>
</dbReference>
<dbReference type="Proteomes" id="UP000249986">
    <property type="component" value="Unassembled WGS sequence"/>
</dbReference>
<accession>A0A2X3ADN7</accession>
<proteinExistence type="predicted"/>
<dbReference type="RefSeq" id="WP_111926604.1">
    <property type="nucleotide sequence ID" value="NZ_UAWG01000012.1"/>
</dbReference>
<gene>
    <name evidence="1" type="ORF">NCTC10719_01879</name>
</gene>
<dbReference type="AlphaFoldDB" id="A0A2X3ADN7"/>
<organism evidence="1 2">
    <name type="scientific">Clostridium perfringens</name>
    <dbReference type="NCBI Taxonomy" id="1502"/>
    <lineage>
        <taxon>Bacteria</taxon>
        <taxon>Bacillati</taxon>
        <taxon>Bacillota</taxon>
        <taxon>Clostridia</taxon>
        <taxon>Eubacteriales</taxon>
        <taxon>Clostridiaceae</taxon>
        <taxon>Clostridium</taxon>
    </lineage>
</organism>
<protein>
    <submittedName>
        <fullName evidence="1">Uncharacterized protein</fullName>
    </submittedName>
</protein>